<keyword evidence="2" id="KW-1185">Reference proteome</keyword>
<dbReference type="InterPro" id="IPR012863">
    <property type="entry name" value="DUF1636"/>
</dbReference>
<evidence type="ECO:0000313" key="2">
    <source>
        <dbReference type="Proteomes" id="UP000241808"/>
    </source>
</evidence>
<dbReference type="EMBL" id="PZZL01000017">
    <property type="protein sequence ID" value="PTM49828.1"/>
    <property type="molecule type" value="Genomic_DNA"/>
</dbReference>
<reference evidence="1 2" key="1">
    <citation type="submission" date="2018-04" db="EMBL/GenBank/DDBJ databases">
        <title>Genomic Encyclopedia of Archaeal and Bacterial Type Strains, Phase II (KMG-II): from individual species to whole genera.</title>
        <authorList>
            <person name="Goeker M."/>
        </authorList>
    </citation>
    <scope>NUCLEOTIDE SEQUENCE [LARGE SCALE GENOMIC DNA]</scope>
    <source>
        <strain evidence="1 2">DSM 25521</strain>
    </source>
</reference>
<dbReference type="AlphaFoldDB" id="A0A2T4YX20"/>
<organism evidence="1 2">
    <name type="scientific">Phreatobacter oligotrophus</name>
    <dbReference type="NCBI Taxonomy" id="1122261"/>
    <lineage>
        <taxon>Bacteria</taxon>
        <taxon>Pseudomonadati</taxon>
        <taxon>Pseudomonadota</taxon>
        <taxon>Alphaproteobacteria</taxon>
        <taxon>Hyphomicrobiales</taxon>
        <taxon>Phreatobacteraceae</taxon>
        <taxon>Phreatobacter</taxon>
    </lineage>
</organism>
<sequence>MPGLDRQGWHLAPWRREYCIVTTTPSPDRPAGPVIVTVCTSCRAPGTELAEAPGRKLFEAVASAAEGTDCRVRPTQCLSVCKRICSISLSAAGGYTFVFGDLDPDRDAGDVVAMARACAEAPHGFVPWRDRPEAMRRGIIARVPPPDWSPEDGSAPA</sequence>
<comment type="caution">
    <text evidence="1">The sequence shown here is derived from an EMBL/GenBank/DDBJ whole genome shotgun (WGS) entry which is preliminary data.</text>
</comment>
<dbReference type="Proteomes" id="UP000241808">
    <property type="component" value="Unassembled WGS sequence"/>
</dbReference>
<evidence type="ECO:0000313" key="1">
    <source>
        <dbReference type="EMBL" id="PTM49828.1"/>
    </source>
</evidence>
<gene>
    <name evidence="1" type="ORF">C8P69_11724</name>
</gene>
<dbReference type="Pfam" id="PF07845">
    <property type="entry name" value="DUF1636"/>
    <property type="match status" value="1"/>
</dbReference>
<protein>
    <submittedName>
        <fullName evidence="1">Putative metal-binding protein</fullName>
    </submittedName>
</protein>
<accession>A0A2T4YX20</accession>
<name>A0A2T4YX20_9HYPH</name>
<proteinExistence type="predicted"/>